<organism evidence="1 2">
    <name type="scientific">Mycobacterium bohemicum DSM 44277</name>
    <dbReference type="NCBI Taxonomy" id="1236609"/>
    <lineage>
        <taxon>Bacteria</taxon>
        <taxon>Bacillati</taxon>
        <taxon>Actinomycetota</taxon>
        <taxon>Actinomycetes</taxon>
        <taxon>Mycobacteriales</taxon>
        <taxon>Mycobacteriaceae</taxon>
        <taxon>Mycobacterium</taxon>
    </lineage>
</organism>
<dbReference type="InterPro" id="IPR019639">
    <property type="entry name" value="DUF2505"/>
</dbReference>
<proteinExistence type="predicted"/>
<evidence type="ECO:0000313" key="1">
    <source>
        <dbReference type="EMBL" id="CPR11726.1"/>
    </source>
</evidence>
<sequence length="178" mass="19539">MPRSFELTAEYEQSVETVHRAFLEERYWQERLADIPVDEARLELMRVGESDDGFDGVKGSVEVVTLQMVRSHNLHAIVKQLHRGDLCVRRAETWGPVVDGVATASIAGSIVDTPVQVSGTAELAPIAESGGARLAFQVDVHVRVPLIGGKVERLIGTHLAQLVSREQEFTTAWIANNG</sequence>
<gene>
    <name evidence="1" type="ORF">BN971_03014</name>
</gene>
<dbReference type="Proteomes" id="UP000198875">
    <property type="component" value="Unassembled WGS sequence"/>
</dbReference>
<evidence type="ECO:0008006" key="3">
    <source>
        <dbReference type="Google" id="ProtNLM"/>
    </source>
</evidence>
<accession>A0A0U0W9N1</accession>
<dbReference type="AlphaFoldDB" id="A0A0U0W9N1"/>
<protein>
    <recommendedName>
        <fullName evidence="3">DUF2505 domain-containing protein</fullName>
    </recommendedName>
</protein>
<dbReference type="EMBL" id="CSTD01000003">
    <property type="protein sequence ID" value="CPR11726.1"/>
    <property type="molecule type" value="Genomic_DNA"/>
</dbReference>
<reference evidence="1 2" key="1">
    <citation type="submission" date="2015-03" db="EMBL/GenBank/DDBJ databases">
        <authorList>
            <person name="Murphy D."/>
        </authorList>
    </citation>
    <scope>NUCLEOTIDE SEQUENCE [LARGE SCALE GENOMIC DNA]</scope>
    <source>
        <strain evidence="1 2">DSM 44277</strain>
    </source>
</reference>
<dbReference type="OrthoDB" id="5178774at2"/>
<dbReference type="RefSeq" id="WP_085179362.1">
    <property type="nucleotide sequence ID" value="NZ_CSTD01000003.1"/>
</dbReference>
<name>A0A0U0W9N1_MYCBE</name>
<dbReference type="Pfam" id="PF10698">
    <property type="entry name" value="DUF2505"/>
    <property type="match status" value="1"/>
</dbReference>
<evidence type="ECO:0000313" key="2">
    <source>
        <dbReference type="Proteomes" id="UP000198875"/>
    </source>
</evidence>